<accession>A0A0G3W9P8</accession>
<organism evidence="1 2">
    <name type="scientific">Clostridium aceticum</name>
    <dbReference type="NCBI Taxonomy" id="84022"/>
    <lineage>
        <taxon>Bacteria</taxon>
        <taxon>Bacillati</taxon>
        <taxon>Bacillota</taxon>
        <taxon>Clostridia</taxon>
        <taxon>Eubacteriales</taxon>
        <taxon>Clostridiaceae</taxon>
        <taxon>Clostridium</taxon>
    </lineage>
</organism>
<protein>
    <submittedName>
        <fullName evidence="1">Uncharacterized protein</fullName>
    </submittedName>
</protein>
<dbReference type="EMBL" id="CP009687">
    <property type="protein sequence ID" value="AKL94575.1"/>
    <property type="molecule type" value="Genomic_DNA"/>
</dbReference>
<proteinExistence type="predicted"/>
<name>A0A0G3W9P8_9CLOT</name>
<keyword evidence="2" id="KW-1185">Reference proteome</keyword>
<evidence type="ECO:0000313" key="1">
    <source>
        <dbReference type="EMBL" id="AKL94575.1"/>
    </source>
</evidence>
<gene>
    <name evidence="1" type="ORF">CACET_c11010</name>
</gene>
<dbReference type="KEGG" id="cace:CACET_c11010"/>
<sequence>MFYNVVSFFTIHFT</sequence>
<dbReference type="Proteomes" id="UP000035704">
    <property type="component" value="Chromosome"/>
</dbReference>
<evidence type="ECO:0000313" key="2">
    <source>
        <dbReference type="Proteomes" id="UP000035704"/>
    </source>
</evidence>
<reference evidence="1 2" key="1">
    <citation type="submission" date="2014-10" db="EMBL/GenBank/DDBJ databases">
        <title>Genome sequence of Clostridium aceticum DSM 1496.</title>
        <authorList>
            <person name="Poehlein A."/>
            <person name="Schiel-Bengelsdorf B."/>
            <person name="Gottschalk G."/>
            <person name="Duerre P."/>
            <person name="Daniel R."/>
        </authorList>
    </citation>
    <scope>NUCLEOTIDE SEQUENCE [LARGE SCALE GENOMIC DNA]</scope>
    <source>
        <strain evidence="1 2">DSM 1496</strain>
    </source>
</reference>